<keyword evidence="1" id="KW-0808">Transferase</keyword>
<name>A0ABP5KTK2_9ACTN</name>
<dbReference type="SUPFAM" id="SSF55874">
    <property type="entry name" value="ATPase domain of HSP90 chaperone/DNA topoisomerase II/histidine kinase"/>
    <property type="match status" value="1"/>
</dbReference>
<keyword evidence="1" id="KW-0723">Serine/threonine-protein kinase</keyword>
<feature type="domain" description="Histidine kinase/HSP90-like ATPase" evidence="2">
    <location>
        <begin position="22"/>
        <end position="118"/>
    </location>
</feature>
<evidence type="ECO:0000259" key="2">
    <source>
        <dbReference type="Pfam" id="PF13581"/>
    </source>
</evidence>
<dbReference type="Proteomes" id="UP001501020">
    <property type="component" value="Unassembled WGS sequence"/>
</dbReference>
<evidence type="ECO:0000256" key="1">
    <source>
        <dbReference type="ARBA" id="ARBA00022527"/>
    </source>
</evidence>
<dbReference type="CDD" id="cd16936">
    <property type="entry name" value="HATPase_RsbW-like"/>
    <property type="match status" value="1"/>
</dbReference>
<dbReference type="InterPro" id="IPR050267">
    <property type="entry name" value="Anti-sigma-factor_SerPK"/>
</dbReference>
<evidence type="ECO:0000313" key="3">
    <source>
        <dbReference type="EMBL" id="GAA2136891.1"/>
    </source>
</evidence>
<dbReference type="RefSeq" id="WP_344267181.1">
    <property type="nucleotide sequence ID" value="NZ_BAAAMR010000024.1"/>
</dbReference>
<dbReference type="PANTHER" id="PTHR35526">
    <property type="entry name" value="ANTI-SIGMA-F FACTOR RSBW-RELATED"/>
    <property type="match status" value="1"/>
</dbReference>
<reference evidence="4" key="1">
    <citation type="journal article" date="2019" name="Int. J. Syst. Evol. Microbiol.">
        <title>The Global Catalogue of Microorganisms (GCM) 10K type strain sequencing project: providing services to taxonomists for standard genome sequencing and annotation.</title>
        <authorList>
            <consortium name="The Broad Institute Genomics Platform"/>
            <consortium name="The Broad Institute Genome Sequencing Center for Infectious Disease"/>
            <person name="Wu L."/>
            <person name="Ma J."/>
        </authorList>
    </citation>
    <scope>NUCLEOTIDE SEQUENCE [LARGE SCALE GENOMIC DNA]</scope>
    <source>
        <strain evidence="4">JCM 13850</strain>
    </source>
</reference>
<protein>
    <recommendedName>
        <fullName evidence="2">Histidine kinase/HSP90-like ATPase domain-containing protein</fullName>
    </recommendedName>
</protein>
<sequence length="141" mass="15318">MIREPVQARPEATGRTSFITVRAEARAVKRVRDFVAEVHGHALGSEALYLAQTVAGELATNAVRYGGTETVIVRTYESAEGPVIEVVDRGCRMPELRGPSEDATSGRGLWIVEMLAARWGCTPPADGEKVVWAVVKISARR</sequence>
<accession>A0ABP5KTK2</accession>
<gene>
    <name evidence="3" type="ORF">GCM10009727_31890</name>
</gene>
<dbReference type="Pfam" id="PF13581">
    <property type="entry name" value="HATPase_c_2"/>
    <property type="match status" value="1"/>
</dbReference>
<organism evidence="3 4">
    <name type="scientific">Actinomadura napierensis</name>
    <dbReference type="NCBI Taxonomy" id="267854"/>
    <lineage>
        <taxon>Bacteria</taxon>
        <taxon>Bacillati</taxon>
        <taxon>Actinomycetota</taxon>
        <taxon>Actinomycetes</taxon>
        <taxon>Streptosporangiales</taxon>
        <taxon>Thermomonosporaceae</taxon>
        <taxon>Actinomadura</taxon>
    </lineage>
</organism>
<dbReference type="PANTHER" id="PTHR35526:SF3">
    <property type="entry name" value="ANTI-SIGMA-F FACTOR RSBW"/>
    <property type="match status" value="1"/>
</dbReference>
<comment type="caution">
    <text evidence="3">The sequence shown here is derived from an EMBL/GenBank/DDBJ whole genome shotgun (WGS) entry which is preliminary data.</text>
</comment>
<dbReference type="InterPro" id="IPR036890">
    <property type="entry name" value="HATPase_C_sf"/>
</dbReference>
<evidence type="ECO:0000313" key="4">
    <source>
        <dbReference type="Proteomes" id="UP001501020"/>
    </source>
</evidence>
<keyword evidence="4" id="KW-1185">Reference proteome</keyword>
<dbReference type="Gene3D" id="3.30.565.10">
    <property type="entry name" value="Histidine kinase-like ATPase, C-terminal domain"/>
    <property type="match status" value="1"/>
</dbReference>
<dbReference type="InterPro" id="IPR003594">
    <property type="entry name" value="HATPase_dom"/>
</dbReference>
<keyword evidence="1" id="KW-0418">Kinase</keyword>
<proteinExistence type="predicted"/>
<dbReference type="EMBL" id="BAAAMR010000024">
    <property type="protein sequence ID" value="GAA2136891.1"/>
    <property type="molecule type" value="Genomic_DNA"/>
</dbReference>